<dbReference type="EC" id="2.1.1.64" evidence="5"/>
<evidence type="ECO:0000313" key="6">
    <source>
        <dbReference type="EMBL" id="KGJ17597.1"/>
    </source>
</evidence>
<feature type="binding site" evidence="5">
    <location>
        <position position="137"/>
    </location>
    <ligand>
        <name>S-adenosyl-L-methionine</name>
        <dbReference type="ChEBI" id="CHEBI:59789"/>
    </ligand>
</feature>
<comment type="function">
    <text evidence="5">O-methyltransferase that catalyzes the 2 O-methylation steps in the ubiquinone biosynthetic pathway.</text>
</comment>
<dbReference type="GO" id="GO:0032259">
    <property type="term" value="P:methylation"/>
    <property type="evidence" value="ECO:0007669"/>
    <property type="project" value="UniProtKB-KW"/>
</dbReference>
<evidence type="ECO:0000313" key="9">
    <source>
        <dbReference type="Proteomes" id="UP000182944"/>
    </source>
</evidence>
<organism evidence="6 8">
    <name type="scientific">Paracoccus sanguinis</name>
    <dbReference type="NCBI Taxonomy" id="1545044"/>
    <lineage>
        <taxon>Bacteria</taxon>
        <taxon>Pseudomonadati</taxon>
        <taxon>Pseudomonadota</taxon>
        <taxon>Alphaproteobacteria</taxon>
        <taxon>Rhodobacterales</taxon>
        <taxon>Paracoccaceae</taxon>
        <taxon>Paracoccus</taxon>
    </lineage>
</organism>
<dbReference type="OrthoDB" id="9801538at2"/>
<dbReference type="CDD" id="cd02440">
    <property type="entry name" value="AdoMet_MTases"/>
    <property type="match status" value="1"/>
</dbReference>
<dbReference type="SUPFAM" id="SSF53335">
    <property type="entry name" value="S-adenosyl-L-methionine-dependent methyltransferases"/>
    <property type="match status" value="1"/>
</dbReference>
<dbReference type="STRING" id="1545044.SAMN05444276_101955"/>
<evidence type="ECO:0000256" key="1">
    <source>
        <dbReference type="ARBA" id="ARBA00022603"/>
    </source>
</evidence>
<dbReference type="HAMAP" id="MF_00472">
    <property type="entry name" value="UbiG"/>
    <property type="match status" value="1"/>
</dbReference>
<dbReference type="AlphaFoldDB" id="A0A099G584"/>
<accession>A0A099FTP3</accession>
<dbReference type="PANTHER" id="PTHR43464:SF19">
    <property type="entry name" value="UBIQUINONE BIOSYNTHESIS O-METHYLTRANSFERASE, MITOCHONDRIAL"/>
    <property type="match status" value="1"/>
</dbReference>
<evidence type="ECO:0000313" key="7">
    <source>
        <dbReference type="EMBL" id="SDW43276.1"/>
    </source>
</evidence>
<proteinExistence type="inferred from homology"/>
<sequence>MTTSAPQSSIDAAEVAKFEAMAAEWWDPKGKFKPLHMLNPVRLDYIAGQIAAEFARDPRSLRPFEGLRLLDIGCGGGLVSEPMARLGATVTGADAAEGNIRIARLHAEQSGLKIDYRATTAEALLEAGERFDVVLALEIVEHVADPQAFVTTCARLLRPGGLLVASTLNRTPQSFAAAIVGAEWVMRWLPRGTHDWRRFIRPDDLAGMFAAAGVRVVDRAGMVFNPVTFGWSLSPRDLSVNYLMAGVRD</sequence>
<keyword evidence="1 5" id="KW-0489">Methyltransferase</keyword>
<name>A0A099G584_9RHOB</name>
<dbReference type="InterPro" id="IPR029063">
    <property type="entry name" value="SAM-dependent_MTases_sf"/>
</dbReference>
<feature type="binding site" evidence="5">
    <location>
        <position position="42"/>
    </location>
    <ligand>
        <name>S-adenosyl-L-methionine</name>
        <dbReference type="ChEBI" id="CHEBI:59789"/>
    </ligand>
</feature>
<dbReference type="EMBL" id="FNNA01000001">
    <property type="protein sequence ID" value="SDW43276.1"/>
    <property type="molecule type" value="Genomic_DNA"/>
</dbReference>
<comment type="similarity">
    <text evidence="5">Belongs to the methyltransferase superfamily. UbiG/COQ3 family.</text>
</comment>
<keyword evidence="2 5" id="KW-0808">Transferase</keyword>
<keyword evidence="3 5" id="KW-0831">Ubiquinone biosynthesis</keyword>
<dbReference type="GO" id="GO:0102208">
    <property type="term" value="F:2-polyprenyl-6-hydroxyphenol methylase activity"/>
    <property type="evidence" value="ECO:0007669"/>
    <property type="project" value="UniProtKB-EC"/>
</dbReference>
<reference evidence="6 8" key="1">
    <citation type="submission" date="2014-09" db="EMBL/GenBank/DDBJ databases">
        <authorList>
            <person name="McGinnis J.M."/>
            <person name="Wolfgang W.J."/>
        </authorList>
    </citation>
    <scope>NUCLEOTIDE SEQUENCE [LARGE SCALE GENOMIC DNA]</scope>
    <source>
        <strain evidence="6 8">5503</strain>
    </source>
</reference>
<comment type="pathway">
    <text evidence="5">Cofactor biosynthesis; ubiquinone biosynthesis.</text>
</comment>
<reference evidence="6 8" key="2">
    <citation type="submission" date="2014-10" db="EMBL/GenBank/DDBJ databases">
        <title>Paracoccus sanguinis sp. nov., isolated from clinical specimens of New York State patients.</title>
        <authorList>
            <person name="Mingle L.A."/>
            <person name="Cole J.A."/>
            <person name="Lapierre P."/>
            <person name="Musser K.A."/>
        </authorList>
    </citation>
    <scope>NUCLEOTIDE SEQUENCE [LARGE SCALE GENOMIC DNA]</scope>
    <source>
        <strain evidence="6 8">5503</strain>
    </source>
</reference>
<dbReference type="InterPro" id="IPR010233">
    <property type="entry name" value="UbiG_MeTrfase"/>
</dbReference>
<dbReference type="Proteomes" id="UP000182944">
    <property type="component" value="Unassembled WGS sequence"/>
</dbReference>
<keyword evidence="6" id="KW-0830">Ubiquinone</keyword>
<dbReference type="Pfam" id="PF13489">
    <property type="entry name" value="Methyltransf_23"/>
    <property type="match status" value="1"/>
</dbReference>
<dbReference type="PANTHER" id="PTHR43464">
    <property type="entry name" value="METHYLTRANSFERASE"/>
    <property type="match status" value="1"/>
</dbReference>
<dbReference type="RefSeq" id="WP_036712672.1">
    <property type="nucleotide sequence ID" value="NZ_FNNA01000001.1"/>
</dbReference>
<protein>
    <recommendedName>
        <fullName evidence="5">Ubiquinone biosynthesis O-methyltransferase</fullName>
    </recommendedName>
    <alternativeName>
        <fullName evidence="5">2-polyprenyl-6-hydroxyphenol methylase</fullName>
        <ecNumber evidence="5">2.1.1.222</ecNumber>
    </alternativeName>
    <alternativeName>
        <fullName evidence="5">3-demethylubiquinone 3-O-methyltransferase</fullName>
        <ecNumber evidence="5">2.1.1.64</ecNumber>
    </alternativeName>
</protein>
<dbReference type="GO" id="GO:0010420">
    <property type="term" value="F:polyprenyldihydroxybenzoate methyltransferase activity"/>
    <property type="evidence" value="ECO:0007669"/>
    <property type="project" value="InterPro"/>
</dbReference>
<dbReference type="Gene3D" id="3.40.50.150">
    <property type="entry name" value="Vaccinia Virus protein VP39"/>
    <property type="match status" value="1"/>
</dbReference>
<evidence type="ECO:0000256" key="5">
    <source>
        <dbReference type="HAMAP-Rule" id="MF_00472"/>
    </source>
</evidence>
<gene>
    <name evidence="5" type="primary">ubiG</name>
    <name evidence="6" type="ORF">IX56_17305</name>
    <name evidence="7" type="ORF">SAMN05444276_101955</name>
</gene>
<reference evidence="9" key="3">
    <citation type="submission" date="2016-10" db="EMBL/GenBank/DDBJ databases">
        <authorList>
            <person name="Varghese N."/>
            <person name="Submissions S."/>
        </authorList>
    </citation>
    <scope>NUCLEOTIDE SEQUENCE [LARGE SCALE GENOMIC DNA]</scope>
    <source>
        <strain evidence="9">DSM 29303</strain>
    </source>
</reference>
<evidence type="ECO:0000256" key="2">
    <source>
        <dbReference type="ARBA" id="ARBA00022679"/>
    </source>
</evidence>
<feature type="binding site" evidence="5">
    <location>
        <position position="94"/>
    </location>
    <ligand>
        <name>S-adenosyl-L-methionine</name>
        <dbReference type="ChEBI" id="CHEBI:59789"/>
    </ligand>
</feature>
<comment type="catalytic activity">
    <reaction evidence="5">
        <text>a 3-demethylubiquinol + S-adenosyl-L-methionine = a ubiquinol + S-adenosyl-L-homocysteine + H(+)</text>
        <dbReference type="Rhea" id="RHEA:44380"/>
        <dbReference type="Rhea" id="RHEA-COMP:9566"/>
        <dbReference type="Rhea" id="RHEA-COMP:10914"/>
        <dbReference type="ChEBI" id="CHEBI:15378"/>
        <dbReference type="ChEBI" id="CHEBI:17976"/>
        <dbReference type="ChEBI" id="CHEBI:57856"/>
        <dbReference type="ChEBI" id="CHEBI:59789"/>
        <dbReference type="ChEBI" id="CHEBI:84422"/>
        <dbReference type="EC" id="2.1.1.64"/>
    </reaction>
</comment>
<evidence type="ECO:0000313" key="8">
    <source>
        <dbReference type="Proteomes" id="UP000029858"/>
    </source>
</evidence>
<dbReference type="EC" id="2.1.1.222" evidence="5"/>
<evidence type="ECO:0000256" key="4">
    <source>
        <dbReference type="ARBA" id="ARBA00022691"/>
    </source>
</evidence>
<dbReference type="UniPathway" id="UPA00232"/>
<dbReference type="GO" id="GO:0061542">
    <property type="term" value="F:3-demethylubiquinol 3-O-methyltransferase activity"/>
    <property type="evidence" value="ECO:0007669"/>
    <property type="project" value="UniProtKB-UniRule"/>
</dbReference>
<dbReference type="NCBIfam" id="TIGR01983">
    <property type="entry name" value="UbiG"/>
    <property type="match status" value="1"/>
</dbReference>
<keyword evidence="9" id="KW-1185">Reference proteome</keyword>
<keyword evidence="4 5" id="KW-0949">S-adenosyl-L-methionine</keyword>
<comment type="catalytic activity">
    <reaction evidence="5">
        <text>a 3-(all-trans-polyprenyl)benzene-1,2-diol + S-adenosyl-L-methionine = a 2-methoxy-6-(all-trans-polyprenyl)phenol + S-adenosyl-L-homocysteine + H(+)</text>
        <dbReference type="Rhea" id="RHEA:31411"/>
        <dbReference type="Rhea" id="RHEA-COMP:9550"/>
        <dbReference type="Rhea" id="RHEA-COMP:9551"/>
        <dbReference type="ChEBI" id="CHEBI:15378"/>
        <dbReference type="ChEBI" id="CHEBI:57856"/>
        <dbReference type="ChEBI" id="CHEBI:59789"/>
        <dbReference type="ChEBI" id="CHEBI:62729"/>
        <dbReference type="ChEBI" id="CHEBI:62731"/>
        <dbReference type="EC" id="2.1.1.222"/>
    </reaction>
</comment>
<dbReference type="Proteomes" id="UP000029858">
    <property type="component" value="Unassembled WGS sequence"/>
</dbReference>
<accession>A0A099G584</accession>
<reference evidence="7" key="4">
    <citation type="submission" date="2016-10" db="EMBL/GenBank/DDBJ databases">
        <authorList>
            <person name="de Groot N.N."/>
        </authorList>
    </citation>
    <scope>NUCLEOTIDE SEQUENCE [LARGE SCALE GENOMIC DNA]</scope>
    <source>
        <strain evidence="7">DSM 29303</strain>
    </source>
</reference>
<dbReference type="EMBL" id="JRKQ01000173">
    <property type="protein sequence ID" value="KGJ17597.1"/>
    <property type="molecule type" value="Genomic_DNA"/>
</dbReference>
<feature type="binding site" evidence="5">
    <location>
        <position position="73"/>
    </location>
    <ligand>
        <name>S-adenosyl-L-methionine</name>
        <dbReference type="ChEBI" id="CHEBI:59789"/>
    </ligand>
</feature>
<evidence type="ECO:0000256" key="3">
    <source>
        <dbReference type="ARBA" id="ARBA00022688"/>
    </source>
</evidence>